<keyword evidence="2" id="KW-1185">Reference proteome</keyword>
<sequence length="182" mass="20077">MGIRGRGMLLRSLGLSPAVTELRNCVAGEGERARRHRLLEGEPVTGSSGGLHRVRRLGIGSSPSLSLGIRPFAVSWWKVPAPETAMASTAQRVHFGKWENGKHEAKNKKVVEFLWSSSIANKVKLFIWRSYHNVISTLGYFYTRDHSGFVTKKIAGCSDTVTAECLAVREGLLFAVESRLLV</sequence>
<reference evidence="1" key="1">
    <citation type="submission" date="2023-07" db="EMBL/GenBank/DDBJ databases">
        <title>draft genome sequence of fig (Ficus carica).</title>
        <authorList>
            <person name="Takahashi T."/>
            <person name="Nishimura K."/>
        </authorList>
    </citation>
    <scope>NUCLEOTIDE SEQUENCE</scope>
</reference>
<accession>A0AA88E8Q1</accession>
<dbReference type="Proteomes" id="UP001187192">
    <property type="component" value="Unassembled WGS sequence"/>
</dbReference>
<gene>
    <name evidence="1" type="ORF">TIFTF001_036794</name>
</gene>
<evidence type="ECO:0000313" key="1">
    <source>
        <dbReference type="EMBL" id="GMN67726.1"/>
    </source>
</evidence>
<dbReference type="EMBL" id="BTGU01000494">
    <property type="protein sequence ID" value="GMN67726.1"/>
    <property type="molecule type" value="Genomic_DNA"/>
</dbReference>
<organism evidence="1 2">
    <name type="scientific">Ficus carica</name>
    <name type="common">Common fig</name>
    <dbReference type="NCBI Taxonomy" id="3494"/>
    <lineage>
        <taxon>Eukaryota</taxon>
        <taxon>Viridiplantae</taxon>
        <taxon>Streptophyta</taxon>
        <taxon>Embryophyta</taxon>
        <taxon>Tracheophyta</taxon>
        <taxon>Spermatophyta</taxon>
        <taxon>Magnoliopsida</taxon>
        <taxon>eudicotyledons</taxon>
        <taxon>Gunneridae</taxon>
        <taxon>Pentapetalae</taxon>
        <taxon>rosids</taxon>
        <taxon>fabids</taxon>
        <taxon>Rosales</taxon>
        <taxon>Moraceae</taxon>
        <taxon>Ficeae</taxon>
        <taxon>Ficus</taxon>
    </lineage>
</organism>
<proteinExistence type="predicted"/>
<name>A0AA88E8Q1_FICCA</name>
<protein>
    <submittedName>
        <fullName evidence="1">Uncharacterized protein</fullName>
    </submittedName>
</protein>
<comment type="caution">
    <text evidence="1">The sequence shown here is derived from an EMBL/GenBank/DDBJ whole genome shotgun (WGS) entry which is preliminary data.</text>
</comment>
<evidence type="ECO:0000313" key="2">
    <source>
        <dbReference type="Proteomes" id="UP001187192"/>
    </source>
</evidence>
<dbReference type="AlphaFoldDB" id="A0AA88E8Q1"/>